<organism evidence="6 7">
    <name type="scientific">Aquimarina aggregata</name>
    <dbReference type="NCBI Taxonomy" id="1642818"/>
    <lineage>
        <taxon>Bacteria</taxon>
        <taxon>Pseudomonadati</taxon>
        <taxon>Bacteroidota</taxon>
        <taxon>Flavobacteriia</taxon>
        <taxon>Flavobacteriales</taxon>
        <taxon>Flavobacteriaceae</taxon>
        <taxon>Aquimarina</taxon>
    </lineage>
</organism>
<dbReference type="InterPro" id="IPR039448">
    <property type="entry name" value="Beta_helix"/>
</dbReference>
<dbReference type="InterPro" id="IPR012334">
    <property type="entry name" value="Pectin_lyas_fold"/>
</dbReference>
<dbReference type="Gene3D" id="2.80.10.50">
    <property type="match status" value="1"/>
</dbReference>
<evidence type="ECO:0000259" key="3">
    <source>
        <dbReference type="Pfam" id="PF13229"/>
    </source>
</evidence>
<dbReference type="InterPro" id="IPR026444">
    <property type="entry name" value="Secre_tail"/>
</dbReference>
<evidence type="ECO:0000259" key="4">
    <source>
        <dbReference type="Pfam" id="PF14200"/>
    </source>
</evidence>
<dbReference type="SMART" id="SM00710">
    <property type="entry name" value="PbH1"/>
    <property type="match status" value="6"/>
</dbReference>
<accession>A0A162XZP8</accession>
<dbReference type="InterPro" id="IPR011050">
    <property type="entry name" value="Pectin_lyase_fold/virulence"/>
</dbReference>
<keyword evidence="7" id="KW-1185">Reference proteome</keyword>
<dbReference type="InterPro" id="IPR000772">
    <property type="entry name" value="Ricin_B_lectin"/>
</dbReference>
<dbReference type="PROSITE" id="PS50231">
    <property type="entry name" value="RICIN_B_LECTIN"/>
    <property type="match status" value="1"/>
</dbReference>
<protein>
    <submittedName>
        <fullName evidence="6">Uncharacterized protein</fullName>
    </submittedName>
</protein>
<dbReference type="PANTHER" id="PTHR36453">
    <property type="entry name" value="SECRETED PROTEIN-RELATED"/>
    <property type="match status" value="1"/>
</dbReference>
<evidence type="ECO:0000259" key="5">
    <source>
        <dbReference type="Pfam" id="PF18962"/>
    </source>
</evidence>
<feature type="domain" description="Secretion system C-terminal sorting" evidence="5">
    <location>
        <begin position="851"/>
        <end position="912"/>
    </location>
</feature>
<dbReference type="AlphaFoldDB" id="A0A162XZP8"/>
<feature type="domain" description="Right handed beta helix" evidence="3">
    <location>
        <begin position="381"/>
        <end position="549"/>
    </location>
</feature>
<dbReference type="Pfam" id="PF18962">
    <property type="entry name" value="Por_Secre_tail"/>
    <property type="match status" value="1"/>
</dbReference>
<dbReference type="InterPro" id="IPR035992">
    <property type="entry name" value="Ricin_B-like_lectins"/>
</dbReference>
<feature type="domain" description="Ricin B lectin" evidence="4">
    <location>
        <begin position="727"/>
        <end position="800"/>
    </location>
</feature>
<dbReference type="SUPFAM" id="SSF50370">
    <property type="entry name" value="Ricin B-like lectins"/>
    <property type="match status" value="1"/>
</dbReference>
<gene>
    <name evidence="6" type="ORF">AWE51_14840</name>
</gene>
<evidence type="ECO:0000256" key="2">
    <source>
        <dbReference type="SAM" id="SignalP"/>
    </source>
</evidence>
<dbReference type="RefSeq" id="WP_066318678.1">
    <property type="nucleotide sequence ID" value="NZ_LQRT01000046.1"/>
</dbReference>
<dbReference type="EMBL" id="LQRT01000046">
    <property type="protein sequence ID" value="KZS38855.1"/>
    <property type="molecule type" value="Genomic_DNA"/>
</dbReference>
<dbReference type="Pfam" id="PF14200">
    <property type="entry name" value="RicinB_lectin_2"/>
    <property type="match status" value="1"/>
</dbReference>
<dbReference type="CDD" id="cd00161">
    <property type="entry name" value="beta-trefoil_Ricin-like"/>
    <property type="match status" value="1"/>
</dbReference>
<reference evidence="6 7" key="1">
    <citation type="submission" date="2016-01" db="EMBL/GenBank/DDBJ databases">
        <title>The draft genome sequence of Aquimarina sp. RZW4-3-2.</title>
        <authorList>
            <person name="Wang Y."/>
        </authorList>
    </citation>
    <scope>NUCLEOTIDE SEQUENCE [LARGE SCALE GENOMIC DNA]</scope>
    <source>
        <strain evidence="6 7">RZW4-3-2</strain>
    </source>
</reference>
<dbReference type="InterPro" id="IPR006626">
    <property type="entry name" value="PbH1"/>
</dbReference>
<dbReference type="Gene3D" id="2.160.20.10">
    <property type="entry name" value="Single-stranded right-handed beta-helix, Pectin lyase-like"/>
    <property type="match status" value="2"/>
</dbReference>
<dbReference type="STRING" id="1642818.AWE51_14840"/>
<feature type="chain" id="PRO_5007841119" evidence="2">
    <location>
        <begin position="26"/>
        <end position="918"/>
    </location>
</feature>
<dbReference type="PANTHER" id="PTHR36453:SF1">
    <property type="entry name" value="RIGHT HANDED BETA HELIX DOMAIN-CONTAINING PROTEIN"/>
    <property type="match status" value="1"/>
</dbReference>
<comment type="caution">
    <text evidence="6">The sequence shown here is derived from an EMBL/GenBank/DDBJ whole genome shotgun (WGS) entry which is preliminary data.</text>
</comment>
<dbReference type="NCBIfam" id="TIGR04183">
    <property type="entry name" value="Por_Secre_tail"/>
    <property type="match status" value="1"/>
</dbReference>
<proteinExistence type="predicted"/>
<evidence type="ECO:0000256" key="1">
    <source>
        <dbReference type="ARBA" id="ARBA00022729"/>
    </source>
</evidence>
<sequence>MKQKTLKTKCFIVFLVCLGINAGLAQKNFYVSSSGNDLNNGTSPSTPWKTVAKVNSNKGSFVAGDVINFNRGDVFYGSLDLKGKSGNFGSPIVVKSYGSGKQAVIRAARKLNNWTRHNGNIWKTNLGKIDNARTSSLFLDNVAQQIGREPNFNITDGGYRTISSHTSNNRSISESSNLPYVANRFRGGEITIRTTDDNVKVETITSHSGKTVNFNLSRPNDSFENKIEDNFGYFFQNHVNTLDKNGEWAHDINAGILYLYTTTNPNNLNVEIPSGENAININNGKYFRIQNLRFEGGLSQTLLMSGSSNITVTGCYLYNGNQYLTLGYTLTNINFSNNVLDQSNNLGLRWENISGVTFSNNKIRNIGMRSGMGARSFIGYSGIRFYGRSGGLPNIIEKNTLEGIGYHALQFGGDNFKIRYNDISNYCFTKDDGGGIYTVGNRESNNSIYKNIVHDSPGAIRGIPSNRGVKTAGIYIDNDSQNQLIYENTIYNVVGWGLMANLSSKSTIRDNIVYNCEMGIVLSTYNNSFGSGGSVAQATRNTVLRNTFFTRKPSQFCARYTNQITDTGFNTFLGNINSNYYCQPFTGGKELSIRAGRQTSEYLLPQFKSKYPNYEKKGKNAPVKFNASVDPNTIMRFEVNKTNSEKQINLGNINYIDAKNISYSGNITLAAYSSIVLLKGEGEISPPTQLITNGTYTVESITSNQRLLSRARENYEAKMVNPGEYDDQKWIFNHLGDNIYTIKNRANGKYLEVPYAKCENSIQVSTYIQVLGDHQKWKVIQNGEGVYGLKPSHCLSQGLDRKNGVINANVTTYSFGLGNGNQKWKIKPVVINSQVSKDLPTNHKKEIGISVFPNPAKDFITISGVNSGKPIIIYDLFGNTLKKQVSKNQEESLDVSKLKSGLYIIKASGKNRIQFIKE</sequence>
<dbReference type="OrthoDB" id="9809583at2"/>
<dbReference type="Proteomes" id="UP000076715">
    <property type="component" value="Unassembled WGS sequence"/>
</dbReference>
<dbReference type="SUPFAM" id="SSF51126">
    <property type="entry name" value="Pectin lyase-like"/>
    <property type="match status" value="1"/>
</dbReference>
<name>A0A162XZP8_9FLAO</name>
<evidence type="ECO:0000313" key="6">
    <source>
        <dbReference type="EMBL" id="KZS38855.1"/>
    </source>
</evidence>
<keyword evidence="1 2" id="KW-0732">Signal</keyword>
<evidence type="ECO:0000313" key="7">
    <source>
        <dbReference type="Proteomes" id="UP000076715"/>
    </source>
</evidence>
<dbReference type="Pfam" id="PF13229">
    <property type="entry name" value="Beta_helix"/>
    <property type="match status" value="1"/>
</dbReference>
<feature type="signal peptide" evidence="2">
    <location>
        <begin position="1"/>
        <end position="25"/>
    </location>
</feature>